<evidence type="ECO:0000313" key="4">
    <source>
        <dbReference type="Proteomes" id="UP000479710"/>
    </source>
</evidence>
<evidence type="ECO:0000256" key="2">
    <source>
        <dbReference type="SAM" id="SignalP"/>
    </source>
</evidence>
<dbReference type="Pfam" id="PF24068">
    <property type="entry name" value="TPD1_C"/>
    <property type="match status" value="1"/>
</dbReference>
<dbReference type="AlphaFoldDB" id="A0A6G1C3Q6"/>
<proteinExistence type="predicted"/>
<dbReference type="EMBL" id="SPHZ02000010">
    <property type="protein sequence ID" value="KAF0895098.1"/>
    <property type="molecule type" value="Genomic_DNA"/>
</dbReference>
<name>A0A6G1C3Q6_9ORYZ</name>
<comment type="caution">
    <text evidence="3">The sequence shown here is derived from an EMBL/GenBank/DDBJ whole genome shotgun (WGS) entry which is preliminary data.</text>
</comment>
<dbReference type="PANTHER" id="PTHR33184">
    <property type="entry name" value="PROTEIN TAPETUM DETERMINANT 1-LIKE-RELATED"/>
    <property type="match status" value="1"/>
</dbReference>
<gene>
    <name evidence="3" type="ORF">E2562_006805</name>
</gene>
<dbReference type="OrthoDB" id="603213at2759"/>
<keyword evidence="4" id="KW-1185">Reference proteome</keyword>
<reference evidence="3 4" key="1">
    <citation type="submission" date="2019-11" db="EMBL/GenBank/DDBJ databases">
        <title>Whole genome sequence of Oryza granulata.</title>
        <authorList>
            <person name="Li W."/>
        </authorList>
    </citation>
    <scope>NUCLEOTIDE SEQUENCE [LARGE SCALE GENOMIC DNA]</scope>
    <source>
        <strain evidence="4">cv. Menghai</strain>
        <tissue evidence="3">Leaf</tissue>
    </source>
</reference>
<dbReference type="InterPro" id="IPR040361">
    <property type="entry name" value="TPD1"/>
</dbReference>
<keyword evidence="1 2" id="KW-0732">Signal</keyword>
<organism evidence="3 4">
    <name type="scientific">Oryza meyeriana var. granulata</name>
    <dbReference type="NCBI Taxonomy" id="110450"/>
    <lineage>
        <taxon>Eukaryota</taxon>
        <taxon>Viridiplantae</taxon>
        <taxon>Streptophyta</taxon>
        <taxon>Embryophyta</taxon>
        <taxon>Tracheophyta</taxon>
        <taxon>Spermatophyta</taxon>
        <taxon>Magnoliopsida</taxon>
        <taxon>Liliopsida</taxon>
        <taxon>Poales</taxon>
        <taxon>Poaceae</taxon>
        <taxon>BOP clade</taxon>
        <taxon>Oryzoideae</taxon>
        <taxon>Oryzeae</taxon>
        <taxon>Oryzinae</taxon>
        <taxon>Oryza</taxon>
        <taxon>Oryza meyeriana</taxon>
    </lineage>
</organism>
<dbReference type="GO" id="GO:0001709">
    <property type="term" value="P:cell fate determination"/>
    <property type="evidence" value="ECO:0007669"/>
    <property type="project" value="TreeGrafter"/>
</dbReference>
<sequence length="125" mass="13158">MDVKATVLSLFFLAALLYHVHRGEAACALSDIHVSVQRTGKLVEGQAEYQVTVDNACSCPQSGVTVRCLGLSTVEPVDKSKISVIDGQNCLVAGGAAIARGATVSFTYAWKTPQDFAVVSAKPQC</sequence>
<accession>A0A6G1C3Q6</accession>
<dbReference type="Proteomes" id="UP000479710">
    <property type="component" value="Unassembled WGS sequence"/>
</dbReference>
<feature type="chain" id="PRO_5026048495" description="LGC1" evidence="2">
    <location>
        <begin position="26"/>
        <end position="125"/>
    </location>
</feature>
<dbReference type="PANTHER" id="PTHR33184:SF5">
    <property type="entry name" value="PUTATIVE-RELATED"/>
    <property type="match status" value="1"/>
</dbReference>
<evidence type="ECO:0000313" key="3">
    <source>
        <dbReference type="EMBL" id="KAF0895098.1"/>
    </source>
</evidence>
<feature type="signal peptide" evidence="2">
    <location>
        <begin position="1"/>
        <end position="25"/>
    </location>
</feature>
<evidence type="ECO:0000256" key="1">
    <source>
        <dbReference type="ARBA" id="ARBA00022729"/>
    </source>
</evidence>
<evidence type="ECO:0008006" key="5">
    <source>
        <dbReference type="Google" id="ProtNLM"/>
    </source>
</evidence>
<protein>
    <recommendedName>
        <fullName evidence="5">LGC1</fullName>
    </recommendedName>
</protein>